<accession>A0AAQ3JKF5</accession>
<dbReference type="GeneID" id="92740742"/>
<evidence type="ECO:0000313" key="2">
    <source>
        <dbReference type="EMBL" id="WMD17459.1"/>
    </source>
</evidence>
<dbReference type="AlphaFoldDB" id="A0AAQ3JKF5"/>
<dbReference type="RefSeq" id="WP_306857961.1">
    <property type="nucleotide sequence ID" value="NZ_CP132968.1"/>
</dbReference>
<evidence type="ECO:0000313" key="3">
    <source>
        <dbReference type="Proteomes" id="UP001243496"/>
    </source>
</evidence>
<feature type="domain" description="HTH cro/C1-type" evidence="1">
    <location>
        <begin position="8"/>
        <end position="65"/>
    </location>
</feature>
<gene>
    <name evidence="2" type="ORF">RBI15_05020</name>
</gene>
<protein>
    <submittedName>
        <fullName evidence="2">Helix-turn-helix domain-containing protein</fullName>
    </submittedName>
</protein>
<dbReference type="Proteomes" id="UP001243496">
    <property type="component" value="Chromosome"/>
</dbReference>
<reference evidence="2" key="1">
    <citation type="submission" date="2023-08" db="EMBL/GenBank/DDBJ databases">
        <title>Complete Genome Sequences of butyrate producing Anaerostipes hadrus strains BA1 and GIF7 isolated from the terminal ileum of a healthy lean male.</title>
        <authorList>
            <person name="Low A."/>
            <person name="Sheludchenko M."/>
            <person name="Cheng H.E."/>
            <person name="Koh X.Q."/>
            <person name="Lee J."/>
        </authorList>
    </citation>
    <scope>NUCLEOTIDE SEQUENCE</scope>
    <source>
        <strain evidence="2">BA1</strain>
    </source>
</reference>
<dbReference type="InterPro" id="IPR001387">
    <property type="entry name" value="Cro/C1-type_HTH"/>
</dbReference>
<dbReference type="Pfam" id="PF13443">
    <property type="entry name" value="HTH_26"/>
    <property type="match status" value="1"/>
</dbReference>
<name>A0AAQ3JKF5_ANAHA</name>
<organism evidence="2 3">
    <name type="scientific">Anaerostipes hadrus</name>
    <dbReference type="NCBI Taxonomy" id="649756"/>
    <lineage>
        <taxon>Bacteria</taxon>
        <taxon>Bacillati</taxon>
        <taxon>Bacillota</taxon>
        <taxon>Clostridia</taxon>
        <taxon>Lachnospirales</taxon>
        <taxon>Lachnospiraceae</taxon>
        <taxon>Anaerostipes</taxon>
    </lineage>
</organism>
<evidence type="ECO:0000259" key="1">
    <source>
        <dbReference type="Pfam" id="PF13443"/>
    </source>
</evidence>
<sequence length="139" mass="15987">MLTYKADILQMLKAAGYNTSRIRKEKLISENALQQIRDGEMVAVKTLEKICELLDAQPGDLIKYQNGTGKVTKNVTLTVDFDIDFMPPKEFDPPEAITDWKSACDDCPFYYFNEEYGDGYCMCPQDHDIFACPIRKYFD</sequence>
<proteinExistence type="predicted"/>
<dbReference type="EMBL" id="CP132968">
    <property type="protein sequence ID" value="WMD17459.1"/>
    <property type="molecule type" value="Genomic_DNA"/>
</dbReference>